<sequence>MTTLHTALPPQLLLLLVDDHRIYLDGLALALRELTSSTQIDTAQSAAQARTLQQQKDYDLILLDLNLPDESGLTVLRDWQQQQIASPVAMLSASDSGHDIQQALKAGALGFISKSADGNVLREQVARLLLGESLPAPATLTSGEGPTPRQREILLLLAEGLSNKLISRQLNISEDTIKTHLKTLFQLLDVHNRTACVNAARERGWL</sequence>
<dbReference type="RefSeq" id="WP_071871185.1">
    <property type="nucleotide sequence ID" value="NZ_FOAS01000002.1"/>
</dbReference>
<accession>A0A1H7H4P7</accession>
<dbReference type="SMART" id="SM00421">
    <property type="entry name" value="HTH_LUXR"/>
    <property type="match status" value="1"/>
</dbReference>
<dbReference type="GO" id="GO:0000160">
    <property type="term" value="P:phosphorelay signal transduction system"/>
    <property type="evidence" value="ECO:0007669"/>
    <property type="project" value="InterPro"/>
</dbReference>
<evidence type="ECO:0000256" key="3">
    <source>
        <dbReference type="PROSITE-ProRule" id="PRU00169"/>
    </source>
</evidence>
<dbReference type="PROSITE" id="PS50043">
    <property type="entry name" value="HTH_LUXR_2"/>
    <property type="match status" value="1"/>
</dbReference>
<evidence type="ECO:0000256" key="2">
    <source>
        <dbReference type="ARBA" id="ARBA00023125"/>
    </source>
</evidence>
<protein>
    <submittedName>
        <fullName evidence="6">DNA-binding response regulator, NarL/FixJ family, contains REC and HTH domains</fullName>
    </submittedName>
</protein>
<evidence type="ECO:0000259" key="5">
    <source>
        <dbReference type="PROSITE" id="PS50110"/>
    </source>
</evidence>
<dbReference type="InterPro" id="IPR036388">
    <property type="entry name" value="WH-like_DNA-bd_sf"/>
</dbReference>
<dbReference type="Pfam" id="PF00072">
    <property type="entry name" value="Response_reg"/>
    <property type="match status" value="1"/>
</dbReference>
<keyword evidence="7" id="KW-1185">Reference proteome</keyword>
<evidence type="ECO:0000256" key="1">
    <source>
        <dbReference type="ARBA" id="ARBA00022553"/>
    </source>
</evidence>
<reference evidence="6 7" key="1">
    <citation type="submission" date="2016-10" db="EMBL/GenBank/DDBJ databases">
        <authorList>
            <person name="de Groot N.N."/>
        </authorList>
    </citation>
    <scope>NUCLEOTIDE SEQUENCE [LARGE SCALE GENOMIC DNA]</scope>
    <source>
        <strain evidence="6 7">JCM 19513</strain>
    </source>
</reference>
<keyword evidence="1 3" id="KW-0597">Phosphoprotein</keyword>
<dbReference type="InterPro" id="IPR058245">
    <property type="entry name" value="NreC/VraR/RcsB-like_REC"/>
</dbReference>
<dbReference type="AlphaFoldDB" id="A0A1H7H4P7"/>
<dbReference type="CDD" id="cd17535">
    <property type="entry name" value="REC_NarL-like"/>
    <property type="match status" value="1"/>
</dbReference>
<dbReference type="GO" id="GO:0006355">
    <property type="term" value="P:regulation of DNA-templated transcription"/>
    <property type="evidence" value="ECO:0007669"/>
    <property type="project" value="InterPro"/>
</dbReference>
<dbReference type="OrthoDB" id="9796655at2"/>
<feature type="domain" description="Response regulatory" evidence="5">
    <location>
        <begin position="13"/>
        <end position="129"/>
    </location>
</feature>
<proteinExistence type="predicted"/>
<dbReference type="PRINTS" id="PR00038">
    <property type="entry name" value="HTHLUXR"/>
</dbReference>
<evidence type="ECO:0000259" key="4">
    <source>
        <dbReference type="PROSITE" id="PS50043"/>
    </source>
</evidence>
<dbReference type="PANTHER" id="PTHR45566">
    <property type="entry name" value="HTH-TYPE TRANSCRIPTIONAL REGULATOR YHJB-RELATED"/>
    <property type="match status" value="1"/>
</dbReference>
<gene>
    <name evidence="6" type="ORF">SAMN05216214_102284</name>
</gene>
<dbReference type="PANTHER" id="PTHR45566:SF1">
    <property type="entry name" value="HTH-TYPE TRANSCRIPTIONAL REGULATOR YHJB-RELATED"/>
    <property type="match status" value="1"/>
</dbReference>
<dbReference type="SMART" id="SM00448">
    <property type="entry name" value="REC"/>
    <property type="match status" value="1"/>
</dbReference>
<dbReference type="SUPFAM" id="SSF52172">
    <property type="entry name" value="CheY-like"/>
    <property type="match status" value="1"/>
</dbReference>
<feature type="domain" description="HTH luxR-type" evidence="4">
    <location>
        <begin position="139"/>
        <end position="204"/>
    </location>
</feature>
<dbReference type="InterPro" id="IPR000792">
    <property type="entry name" value="Tscrpt_reg_LuxR_C"/>
</dbReference>
<dbReference type="InterPro" id="IPR001789">
    <property type="entry name" value="Sig_transdc_resp-reg_receiver"/>
</dbReference>
<evidence type="ECO:0000313" key="7">
    <source>
        <dbReference type="Proteomes" id="UP000185766"/>
    </source>
</evidence>
<evidence type="ECO:0000313" key="6">
    <source>
        <dbReference type="EMBL" id="SEK45393.1"/>
    </source>
</evidence>
<keyword evidence="2 6" id="KW-0238">DNA-binding</keyword>
<dbReference type="Gene3D" id="1.10.10.10">
    <property type="entry name" value="Winged helix-like DNA-binding domain superfamily/Winged helix DNA-binding domain"/>
    <property type="match status" value="1"/>
</dbReference>
<dbReference type="InterPro" id="IPR016032">
    <property type="entry name" value="Sig_transdc_resp-reg_C-effctor"/>
</dbReference>
<name>A0A1H7H4P7_9GAMM</name>
<dbReference type="PROSITE" id="PS50110">
    <property type="entry name" value="RESPONSE_REGULATORY"/>
    <property type="match status" value="1"/>
</dbReference>
<dbReference type="InterPro" id="IPR051015">
    <property type="entry name" value="EvgA-like"/>
</dbReference>
<dbReference type="Gene3D" id="3.40.50.2300">
    <property type="match status" value="1"/>
</dbReference>
<dbReference type="STRING" id="1429083.GCA_001885685_01954"/>
<dbReference type="Proteomes" id="UP000185766">
    <property type="component" value="Unassembled WGS sequence"/>
</dbReference>
<feature type="modified residue" description="4-aspartylphosphate" evidence="3">
    <location>
        <position position="64"/>
    </location>
</feature>
<organism evidence="6 7">
    <name type="scientific">Atopomonas hussainii</name>
    <dbReference type="NCBI Taxonomy" id="1429083"/>
    <lineage>
        <taxon>Bacteria</taxon>
        <taxon>Pseudomonadati</taxon>
        <taxon>Pseudomonadota</taxon>
        <taxon>Gammaproteobacteria</taxon>
        <taxon>Pseudomonadales</taxon>
        <taxon>Pseudomonadaceae</taxon>
        <taxon>Atopomonas</taxon>
    </lineage>
</organism>
<dbReference type="InterPro" id="IPR011006">
    <property type="entry name" value="CheY-like_superfamily"/>
</dbReference>
<dbReference type="EMBL" id="FOAS01000002">
    <property type="protein sequence ID" value="SEK45393.1"/>
    <property type="molecule type" value="Genomic_DNA"/>
</dbReference>
<dbReference type="SUPFAM" id="SSF46894">
    <property type="entry name" value="C-terminal effector domain of the bipartite response regulators"/>
    <property type="match status" value="1"/>
</dbReference>
<dbReference type="CDD" id="cd06170">
    <property type="entry name" value="LuxR_C_like"/>
    <property type="match status" value="1"/>
</dbReference>
<dbReference type="GO" id="GO:0003677">
    <property type="term" value="F:DNA binding"/>
    <property type="evidence" value="ECO:0007669"/>
    <property type="project" value="UniProtKB-KW"/>
</dbReference>
<dbReference type="Pfam" id="PF00196">
    <property type="entry name" value="GerE"/>
    <property type="match status" value="1"/>
</dbReference>